<feature type="domain" description="Protein kinase" evidence="10">
    <location>
        <begin position="1"/>
        <end position="265"/>
    </location>
</feature>
<evidence type="ECO:0000256" key="7">
    <source>
        <dbReference type="ARBA" id="ARBA00023136"/>
    </source>
</evidence>
<evidence type="ECO:0000256" key="4">
    <source>
        <dbReference type="ARBA" id="ARBA00022741"/>
    </source>
</evidence>
<dbReference type="InterPro" id="IPR011009">
    <property type="entry name" value="Kinase-like_dom_sf"/>
</dbReference>
<dbReference type="PIRSF" id="PIRSF000654">
    <property type="entry name" value="Integrin-linked_kinase"/>
    <property type="match status" value="1"/>
</dbReference>
<feature type="non-terminal residue" evidence="11">
    <location>
        <position position="265"/>
    </location>
</feature>
<dbReference type="PANTHER" id="PTHR24416:SF602">
    <property type="entry name" value="PROTEIN VER-1-RELATED"/>
    <property type="match status" value="1"/>
</dbReference>
<dbReference type="InterPro" id="IPR001245">
    <property type="entry name" value="Ser-Thr/Tyr_kinase_cat_dom"/>
</dbReference>
<keyword evidence="12" id="KW-1185">Reference proteome</keyword>
<evidence type="ECO:0000313" key="12">
    <source>
        <dbReference type="Proteomes" id="UP001328107"/>
    </source>
</evidence>
<keyword evidence="7" id="KW-0472">Membrane</keyword>
<dbReference type="GO" id="GO:0048680">
    <property type="term" value="P:positive regulation of axon regeneration"/>
    <property type="evidence" value="ECO:0007669"/>
    <property type="project" value="UniProtKB-ARBA"/>
</dbReference>
<dbReference type="Pfam" id="PF07714">
    <property type="entry name" value="PK_Tyr_Ser-Thr"/>
    <property type="match status" value="1"/>
</dbReference>
<evidence type="ECO:0000256" key="8">
    <source>
        <dbReference type="ARBA" id="ARBA00023137"/>
    </source>
</evidence>
<keyword evidence="3" id="KW-0808">Transferase</keyword>
<evidence type="ECO:0000256" key="2">
    <source>
        <dbReference type="ARBA" id="ARBA00011902"/>
    </source>
</evidence>
<proteinExistence type="predicted"/>
<dbReference type="AlphaFoldDB" id="A0AAN5CVG0"/>
<reference evidence="12" key="1">
    <citation type="submission" date="2022-10" db="EMBL/GenBank/DDBJ databases">
        <title>Genome assembly of Pristionchus species.</title>
        <authorList>
            <person name="Yoshida K."/>
            <person name="Sommer R.J."/>
        </authorList>
    </citation>
    <scope>NUCLEOTIDE SEQUENCE [LARGE SCALE GENOMIC DNA]</scope>
    <source>
        <strain evidence="12">RS5460</strain>
    </source>
</reference>
<dbReference type="InterPro" id="IPR020635">
    <property type="entry name" value="Tyr_kinase_cat_dom"/>
</dbReference>
<dbReference type="InterPro" id="IPR050122">
    <property type="entry name" value="RTK"/>
</dbReference>
<evidence type="ECO:0000256" key="3">
    <source>
        <dbReference type="ARBA" id="ARBA00022679"/>
    </source>
</evidence>
<keyword evidence="5" id="KW-0418">Kinase</keyword>
<dbReference type="FunFam" id="1.10.510.10:FF:001512">
    <property type="entry name" value="Receptor tyrosine-protein kinase erbB-2"/>
    <property type="match status" value="1"/>
</dbReference>
<dbReference type="SMART" id="SM00219">
    <property type="entry name" value="TyrKc"/>
    <property type="match status" value="1"/>
</dbReference>
<dbReference type="GO" id="GO:0005524">
    <property type="term" value="F:ATP binding"/>
    <property type="evidence" value="ECO:0007669"/>
    <property type="project" value="UniProtKB-KW"/>
</dbReference>
<dbReference type="GO" id="GO:0005886">
    <property type="term" value="C:plasma membrane"/>
    <property type="evidence" value="ECO:0007669"/>
    <property type="project" value="TreeGrafter"/>
</dbReference>
<dbReference type="Gene3D" id="1.10.510.10">
    <property type="entry name" value="Transferase(Phosphotransferase) domain 1"/>
    <property type="match status" value="1"/>
</dbReference>
<comment type="catalytic activity">
    <reaction evidence="9">
        <text>L-tyrosyl-[protein] + ATP = O-phospho-L-tyrosyl-[protein] + ADP + H(+)</text>
        <dbReference type="Rhea" id="RHEA:10596"/>
        <dbReference type="Rhea" id="RHEA-COMP:10136"/>
        <dbReference type="Rhea" id="RHEA-COMP:20101"/>
        <dbReference type="ChEBI" id="CHEBI:15378"/>
        <dbReference type="ChEBI" id="CHEBI:30616"/>
        <dbReference type="ChEBI" id="CHEBI:46858"/>
        <dbReference type="ChEBI" id="CHEBI:61978"/>
        <dbReference type="ChEBI" id="CHEBI:456216"/>
        <dbReference type="EC" id="2.7.10.1"/>
    </reaction>
</comment>
<dbReference type="InterPro" id="IPR000719">
    <property type="entry name" value="Prot_kinase_dom"/>
</dbReference>
<protein>
    <recommendedName>
        <fullName evidence="2">receptor protein-tyrosine kinase</fullName>
        <ecNumber evidence="2">2.7.10.1</ecNumber>
    </recommendedName>
</protein>
<sequence length="265" mass="30049">FKSPKNGSKPDDQKALIDELKMLIAIDNLEQKKHPNVLSLIGAVTRNMKDGQLFVVFELCEHGDLKNFLQQYKADLKALFLNDTIIESKPISSDGYLEPDKFSTSSVSVMLIRANHRQSEQDPLLNDARTLTTYDLVSFSMQIASGMDFLSSVSCIHRDLAARNCLLTANRVVKIADFGMAKSENKGYYRMRNSNVPVPFRWMSLESMETLKFTVESDVWSYGIVLYEIFSLGSHPYPGVQADFLHEYIKSGQRNPRPAHCHTDM</sequence>
<evidence type="ECO:0000256" key="6">
    <source>
        <dbReference type="ARBA" id="ARBA00022840"/>
    </source>
</evidence>
<dbReference type="SUPFAM" id="SSF56112">
    <property type="entry name" value="Protein kinase-like (PK-like)"/>
    <property type="match status" value="1"/>
</dbReference>
<keyword evidence="6" id="KW-0067">ATP-binding</keyword>
<dbReference type="Proteomes" id="UP001328107">
    <property type="component" value="Unassembled WGS sequence"/>
</dbReference>
<name>A0AAN5CVG0_9BILA</name>
<dbReference type="EC" id="2.7.10.1" evidence="2"/>
<dbReference type="GO" id="GO:0007169">
    <property type="term" value="P:cell surface receptor protein tyrosine kinase signaling pathway"/>
    <property type="evidence" value="ECO:0007669"/>
    <property type="project" value="TreeGrafter"/>
</dbReference>
<dbReference type="Gene3D" id="3.30.200.20">
    <property type="entry name" value="Phosphorylase Kinase, domain 1"/>
    <property type="match status" value="1"/>
</dbReference>
<gene>
    <name evidence="11" type="ORF">PMAYCL1PPCAC_21951</name>
</gene>
<evidence type="ECO:0000256" key="5">
    <source>
        <dbReference type="ARBA" id="ARBA00022777"/>
    </source>
</evidence>
<comment type="caution">
    <text evidence="11">The sequence shown here is derived from an EMBL/GenBank/DDBJ whole genome shotgun (WGS) entry which is preliminary data.</text>
</comment>
<dbReference type="InterPro" id="IPR008266">
    <property type="entry name" value="Tyr_kinase_AS"/>
</dbReference>
<dbReference type="PROSITE" id="PS00109">
    <property type="entry name" value="PROTEIN_KINASE_TYR"/>
    <property type="match status" value="1"/>
</dbReference>
<feature type="non-terminal residue" evidence="11">
    <location>
        <position position="1"/>
    </location>
</feature>
<dbReference type="GO" id="GO:0043235">
    <property type="term" value="C:receptor complex"/>
    <property type="evidence" value="ECO:0007669"/>
    <property type="project" value="TreeGrafter"/>
</dbReference>
<dbReference type="PROSITE" id="PS50011">
    <property type="entry name" value="PROTEIN_KINASE_DOM"/>
    <property type="match status" value="1"/>
</dbReference>
<organism evidence="11 12">
    <name type="scientific">Pristionchus mayeri</name>
    <dbReference type="NCBI Taxonomy" id="1317129"/>
    <lineage>
        <taxon>Eukaryota</taxon>
        <taxon>Metazoa</taxon>
        <taxon>Ecdysozoa</taxon>
        <taxon>Nematoda</taxon>
        <taxon>Chromadorea</taxon>
        <taxon>Rhabditida</taxon>
        <taxon>Rhabditina</taxon>
        <taxon>Diplogasteromorpha</taxon>
        <taxon>Diplogasteroidea</taxon>
        <taxon>Neodiplogasteridae</taxon>
        <taxon>Pristionchus</taxon>
    </lineage>
</organism>
<dbReference type="GO" id="GO:0061564">
    <property type="term" value="P:axon development"/>
    <property type="evidence" value="ECO:0007669"/>
    <property type="project" value="UniProtKB-ARBA"/>
</dbReference>
<evidence type="ECO:0000256" key="9">
    <source>
        <dbReference type="ARBA" id="ARBA00051243"/>
    </source>
</evidence>
<evidence type="ECO:0000313" key="11">
    <source>
        <dbReference type="EMBL" id="GMR51756.1"/>
    </source>
</evidence>
<accession>A0AAN5CVG0</accession>
<dbReference type="EMBL" id="BTRK01000005">
    <property type="protein sequence ID" value="GMR51756.1"/>
    <property type="molecule type" value="Genomic_DNA"/>
</dbReference>
<dbReference type="GO" id="GO:0004714">
    <property type="term" value="F:transmembrane receptor protein tyrosine kinase activity"/>
    <property type="evidence" value="ECO:0007669"/>
    <property type="project" value="UniProtKB-EC"/>
</dbReference>
<evidence type="ECO:0000256" key="1">
    <source>
        <dbReference type="ARBA" id="ARBA00004308"/>
    </source>
</evidence>
<keyword evidence="8" id="KW-0829">Tyrosine-protein kinase</keyword>
<comment type="subcellular location">
    <subcellularLocation>
        <location evidence="1">Endomembrane system</location>
    </subcellularLocation>
</comment>
<dbReference type="CDD" id="cd00192">
    <property type="entry name" value="PTKc"/>
    <property type="match status" value="1"/>
</dbReference>
<evidence type="ECO:0000259" key="10">
    <source>
        <dbReference type="PROSITE" id="PS50011"/>
    </source>
</evidence>
<dbReference type="PANTHER" id="PTHR24416">
    <property type="entry name" value="TYROSINE-PROTEIN KINASE RECEPTOR"/>
    <property type="match status" value="1"/>
</dbReference>
<keyword evidence="4" id="KW-0547">Nucleotide-binding</keyword>
<dbReference type="GO" id="GO:0012505">
    <property type="term" value="C:endomembrane system"/>
    <property type="evidence" value="ECO:0007669"/>
    <property type="project" value="UniProtKB-SubCell"/>
</dbReference>